<dbReference type="AlphaFoldDB" id="A0A915JH03"/>
<name>A0A915JH03_ROMCU</name>
<accession>A0A915JH03</accession>
<reference evidence="2" key="1">
    <citation type="submission" date="2022-11" db="UniProtKB">
        <authorList>
            <consortium name="WormBaseParasite"/>
        </authorList>
    </citation>
    <scope>IDENTIFICATION</scope>
</reference>
<evidence type="ECO:0000313" key="1">
    <source>
        <dbReference type="Proteomes" id="UP000887565"/>
    </source>
</evidence>
<protein>
    <submittedName>
        <fullName evidence="2">Uncharacterized protein</fullName>
    </submittedName>
</protein>
<dbReference type="WBParaSite" id="nRc.2.0.1.t25308-RA">
    <property type="protein sequence ID" value="nRc.2.0.1.t25308-RA"/>
    <property type="gene ID" value="nRc.2.0.1.g25308"/>
</dbReference>
<keyword evidence="1" id="KW-1185">Reference proteome</keyword>
<evidence type="ECO:0000313" key="2">
    <source>
        <dbReference type="WBParaSite" id="nRc.2.0.1.t25308-RA"/>
    </source>
</evidence>
<sequence>MRYSDPKCIQEIGHNCLQTNCEQLIMKLLKNQHPYKLISGKQVLDNLQARFEKKRDYEYLLGLHTIKDILEPIKKLMLPLQADTSKN</sequence>
<proteinExistence type="predicted"/>
<dbReference type="Proteomes" id="UP000887565">
    <property type="component" value="Unplaced"/>
</dbReference>
<organism evidence="1 2">
    <name type="scientific">Romanomermis culicivorax</name>
    <name type="common">Nematode worm</name>
    <dbReference type="NCBI Taxonomy" id="13658"/>
    <lineage>
        <taxon>Eukaryota</taxon>
        <taxon>Metazoa</taxon>
        <taxon>Ecdysozoa</taxon>
        <taxon>Nematoda</taxon>
        <taxon>Enoplea</taxon>
        <taxon>Dorylaimia</taxon>
        <taxon>Mermithida</taxon>
        <taxon>Mermithoidea</taxon>
        <taxon>Mermithidae</taxon>
        <taxon>Romanomermis</taxon>
    </lineage>
</organism>